<dbReference type="AlphaFoldDB" id="A0A1V9XUM1"/>
<reference evidence="2 3" key="1">
    <citation type="journal article" date="2017" name="Gigascience">
        <title>Draft genome of the honey bee ectoparasitic mite, Tropilaelaps mercedesae, is shaped by the parasitic life history.</title>
        <authorList>
            <person name="Dong X."/>
            <person name="Armstrong S.D."/>
            <person name="Xia D."/>
            <person name="Makepeace B.L."/>
            <person name="Darby A.C."/>
            <person name="Kadowaki T."/>
        </authorList>
    </citation>
    <scope>NUCLEOTIDE SEQUENCE [LARGE SCALE GENOMIC DNA]</scope>
    <source>
        <strain evidence="2">Wuxi-XJTLU</strain>
    </source>
</reference>
<proteinExistence type="predicted"/>
<organism evidence="2 3">
    <name type="scientific">Tropilaelaps mercedesae</name>
    <dbReference type="NCBI Taxonomy" id="418985"/>
    <lineage>
        <taxon>Eukaryota</taxon>
        <taxon>Metazoa</taxon>
        <taxon>Ecdysozoa</taxon>
        <taxon>Arthropoda</taxon>
        <taxon>Chelicerata</taxon>
        <taxon>Arachnida</taxon>
        <taxon>Acari</taxon>
        <taxon>Parasitiformes</taxon>
        <taxon>Mesostigmata</taxon>
        <taxon>Gamasina</taxon>
        <taxon>Dermanyssoidea</taxon>
        <taxon>Laelapidae</taxon>
        <taxon>Tropilaelaps</taxon>
    </lineage>
</organism>
<gene>
    <name evidence="2" type="ORF">BIW11_02942</name>
</gene>
<comment type="caution">
    <text evidence="2">The sequence shown here is derived from an EMBL/GenBank/DDBJ whole genome shotgun (WGS) entry which is preliminary data.</text>
</comment>
<feature type="region of interest" description="Disordered" evidence="1">
    <location>
        <begin position="83"/>
        <end position="104"/>
    </location>
</feature>
<feature type="compositionally biased region" description="Basic and acidic residues" evidence="1">
    <location>
        <begin position="83"/>
        <end position="93"/>
    </location>
</feature>
<accession>A0A1V9XUM1</accession>
<dbReference type="InParanoid" id="A0A1V9XUM1"/>
<dbReference type="EMBL" id="MNPL01003837">
    <property type="protein sequence ID" value="OQR77206.1"/>
    <property type="molecule type" value="Genomic_DNA"/>
</dbReference>
<evidence type="ECO:0000313" key="3">
    <source>
        <dbReference type="Proteomes" id="UP000192247"/>
    </source>
</evidence>
<protein>
    <submittedName>
        <fullName evidence="2">Uncharacterized protein</fullName>
    </submittedName>
</protein>
<name>A0A1V9XUM1_9ACAR</name>
<keyword evidence="3" id="KW-1185">Reference proteome</keyword>
<sequence length="104" mass="11971">MQYRDVGCCAADRWKTSAKSDTSQAYGDIGKGDLLLVWVPISRQQRFYIHSMKSLPRRGFAKKNQRTEADGPLHQTWETEMQKLKEQKEELKPTESLPEEAITA</sequence>
<evidence type="ECO:0000256" key="1">
    <source>
        <dbReference type="SAM" id="MobiDB-lite"/>
    </source>
</evidence>
<dbReference type="Proteomes" id="UP000192247">
    <property type="component" value="Unassembled WGS sequence"/>
</dbReference>
<evidence type="ECO:0000313" key="2">
    <source>
        <dbReference type="EMBL" id="OQR77206.1"/>
    </source>
</evidence>